<dbReference type="Pfam" id="PF00563">
    <property type="entry name" value="EAL"/>
    <property type="match status" value="1"/>
</dbReference>
<dbReference type="SUPFAM" id="SSF55073">
    <property type="entry name" value="Nucleotide cyclase"/>
    <property type="match status" value="1"/>
</dbReference>
<dbReference type="AlphaFoldDB" id="A0A420XT09"/>
<dbReference type="Proteomes" id="UP000281955">
    <property type="component" value="Unassembled WGS sequence"/>
</dbReference>
<evidence type="ECO:0000313" key="5">
    <source>
        <dbReference type="Proteomes" id="UP000281955"/>
    </source>
</evidence>
<feature type="transmembrane region" description="Helical" evidence="1">
    <location>
        <begin position="32"/>
        <end position="52"/>
    </location>
</feature>
<dbReference type="PROSITE" id="PS50887">
    <property type="entry name" value="GGDEF"/>
    <property type="match status" value="1"/>
</dbReference>
<gene>
    <name evidence="4" type="ORF">CLV35_0361</name>
</gene>
<dbReference type="InterPro" id="IPR043128">
    <property type="entry name" value="Rev_trsase/Diguanyl_cyclase"/>
</dbReference>
<dbReference type="Gene3D" id="3.30.70.270">
    <property type="match status" value="1"/>
</dbReference>
<keyword evidence="1" id="KW-1133">Transmembrane helix</keyword>
<dbReference type="PANTHER" id="PTHR44757">
    <property type="entry name" value="DIGUANYLATE CYCLASE DGCP"/>
    <property type="match status" value="1"/>
</dbReference>
<dbReference type="Pfam" id="PF00990">
    <property type="entry name" value="GGDEF"/>
    <property type="match status" value="1"/>
</dbReference>
<dbReference type="InterPro" id="IPR000160">
    <property type="entry name" value="GGDEF_dom"/>
</dbReference>
<dbReference type="Gene3D" id="3.20.20.450">
    <property type="entry name" value="EAL domain"/>
    <property type="match status" value="1"/>
</dbReference>
<evidence type="ECO:0000313" key="4">
    <source>
        <dbReference type="EMBL" id="RKS79944.1"/>
    </source>
</evidence>
<feature type="transmembrane region" description="Helical" evidence="1">
    <location>
        <begin position="160"/>
        <end position="181"/>
    </location>
</feature>
<proteinExistence type="predicted"/>
<comment type="caution">
    <text evidence="4">The sequence shown here is derived from an EMBL/GenBank/DDBJ whole genome shotgun (WGS) entry which is preliminary data.</text>
</comment>
<evidence type="ECO:0000259" key="2">
    <source>
        <dbReference type="PROSITE" id="PS50883"/>
    </source>
</evidence>
<feature type="transmembrane region" description="Helical" evidence="1">
    <location>
        <begin position="83"/>
        <end position="104"/>
    </location>
</feature>
<sequence length="615" mass="65259">MLLRQRWVEHVLRVLPEGRLLPEEVWQRRHRLIVRIALAQAVALAGVATAAGHGGVHAVADAVLVAVPAVLARYASWGRKGRSAAATTSLMLASATLVHLTSGLTESHFHFFVMIGVVSLYQDWVPFLVAVGIVVAHHGVMGTADPHAVYSNPHAWRHPWLWAGVHGGFVLAASLANLAAWRLNEQQGLRDPLTGMANRTLLEETLTRMLTGSAHPVSVLFVDLDDFKTINDTRGHAAGDEVLRTVAERLRSCVRGGDVVARLGGDEFAVLVDGPSAAADTVGARVLRALREPVVVDGRSLFLGASVGVADTSATPERTAQSLLLGADLAMYAAKGAGKGHLVHYAGSMADAFASRAQLQQDLALAAASGQLEVHYQPTVQLERGHVRGYEALLRWRHPERGLVPPSEFVPIAEESGLIGELTTYVLHTATAQAARWSEEIGRSVSVAVNLSPVDLAGADIVSRVTTALAAAGLPAHQLTLEITEGVLVHDLRAVAATLTELRSLGLRVAIDDFGTGYSSLSYLRQLPVDVIKIDRSFVSDLDGAGTSAVLVSSIVELARSLGLDVVAEGVETGAQASTLRDLHCPHAQGYLYARPVPAAEARHALDALARVPGV</sequence>
<dbReference type="InParanoid" id="A0A420XT09"/>
<dbReference type="CDD" id="cd01948">
    <property type="entry name" value="EAL"/>
    <property type="match status" value="1"/>
</dbReference>
<accession>A0A420XT09</accession>
<dbReference type="SMART" id="SM00052">
    <property type="entry name" value="EAL"/>
    <property type="match status" value="1"/>
</dbReference>
<dbReference type="PROSITE" id="PS50883">
    <property type="entry name" value="EAL"/>
    <property type="match status" value="1"/>
</dbReference>
<name>A0A420XT09_9ACTN</name>
<dbReference type="EMBL" id="RBWV01000009">
    <property type="protein sequence ID" value="RKS79944.1"/>
    <property type="molecule type" value="Genomic_DNA"/>
</dbReference>
<feature type="transmembrane region" description="Helical" evidence="1">
    <location>
        <begin position="58"/>
        <end position="76"/>
    </location>
</feature>
<dbReference type="InterPro" id="IPR052155">
    <property type="entry name" value="Biofilm_reg_signaling"/>
</dbReference>
<dbReference type="FunFam" id="3.20.20.450:FF:000001">
    <property type="entry name" value="Cyclic di-GMP phosphodiesterase yahA"/>
    <property type="match status" value="1"/>
</dbReference>
<dbReference type="RefSeq" id="WP_121191710.1">
    <property type="nucleotide sequence ID" value="NZ_RBWV01000009.1"/>
</dbReference>
<reference evidence="4 5" key="1">
    <citation type="submission" date="2018-10" db="EMBL/GenBank/DDBJ databases">
        <title>Genomic Encyclopedia of Archaeal and Bacterial Type Strains, Phase II (KMG-II): from individual species to whole genera.</title>
        <authorList>
            <person name="Goeker M."/>
        </authorList>
    </citation>
    <scope>NUCLEOTIDE SEQUENCE [LARGE SCALE GENOMIC DNA]</scope>
    <source>
        <strain evidence="4 5">RP-AC37</strain>
    </source>
</reference>
<organism evidence="4 5">
    <name type="scientific">Motilibacter peucedani</name>
    <dbReference type="NCBI Taxonomy" id="598650"/>
    <lineage>
        <taxon>Bacteria</taxon>
        <taxon>Bacillati</taxon>
        <taxon>Actinomycetota</taxon>
        <taxon>Actinomycetes</taxon>
        <taxon>Motilibacterales</taxon>
        <taxon>Motilibacteraceae</taxon>
        <taxon>Motilibacter</taxon>
    </lineage>
</organism>
<protein>
    <submittedName>
        <fullName evidence="4">Diguanylate cyclase (GGDEF)-like protein</fullName>
    </submittedName>
</protein>
<keyword evidence="5" id="KW-1185">Reference proteome</keyword>
<dbReference type="SMART" id="SM00267">
    <property type="entry name" value="GGDEF"/>
    <property type="match status" value="1"/>
</dbReference>
<dbReference type="InterPro" id="IPR001633">
    <property type="entry name" value="EAL_dom"/>
</dbReference>
<dbReference type="InterPro" id="IPR035919">
    <property type="entry name" value="EAL_sf"/>
</dbReference>
<dbReference type="PANTHER" id="PTHR44757:SF2">
    <property type="entry name" value="BIOFILM ARCHITECTURE MAINTENANCE PROTEIN MBAA"/>
    <property type="match status" value="1"/>
</dbReference>
<dbReference type="NCBIfam" id="TIGR00254">
    <property type="entry name" value="GGDEF"/>
    <property type="match status" value="1"/>
</dbReference>
<dbReference type="OrthoDB" id="23692at2"/>
<evidence type="ECO:0000259" key="3">
    <source>
        <dbReference type="PROSITE" id="PS50887"/>
    </source>
</evidence>
<keyword evidence="1" id="KW-0812">Transmembrane</keyword>
<feature type="domain" description="EAL" evidence="2">
    <location>
        <begin position="356"/>
        <end position="610"/>
    </location>
</feature>
<keyword evidence="1" id="KW-0472">Membrane</keyword>
<dbReference type="CDD" id="cd01949">
    <property type="entry name" value="GGDEF"/>
    <property type="match status" value="1"/>
</dbReference>
<dbReference type="InterPro" id="IPR029787">
    <property type="entry name" value="Nucleotide_cyclase"/>
</dbReference>
<feature type="transmembrane region" description="Helical" evidence="1">
    <location>
        <begin position="124"/>
        <end position="140"/>
    </location>
</feature>
<feature type="domain" description="GGDEF" evidence="3">
    <location>
        <begin position="215"/>
        <end position="347"/>
    </location>
</feature>
<dbReference type="SUPFAM" id="SSF141868">
    <property type="entry name" value="EAL domain-like"/>
    <property type="match status" value="1"/>
</dbReference>
<evidence type="ECO:0000256" key="1">
    <source>
        <dbReference type="SAM" id="Phobius"/>
    </source>
</evidence>